<dbReference type="InterPro" id="IPR032811">
    <property type="entry name" value="Put_conjugal_transfer"/>
</dbReference>
<dbReference type="Gene3D" id="2.40.160.60">
    <property type="entry name" value="Outer membrane protein transport protein (OMPP1/FadL/TodX)"/>
    <property type="match status" value="1"/>
</dbReference>
<accession>X1VIF9</accession>
<name>X1VIF9_9ZZZZ</name>
<reference evidence="1" key="1">
    <citation type="journal article" date="2014" name="Front. Microbiol.">
        <title>High frequency of phylogenetically diverse reductive dehalogenase-homologous genes in deep subseafloor sedimentary metagenomes.</title>
        <authorList>
            <person name="Kawai M."/>
            <person name="Futagami T."/>
            <person name="Toyoda A."/>
            <person name="Takaki Y."/>
            <person name="Nishi S."/>
            <person name="Hori S."/>
            <person name="Arai W."/>
            <person name="Tsubouchi T."/>
            <person name="Morono Y."/>
            <person name="Uchiyama I."/>
            <person name="Ito T."/>
            <person name="Fujiyama A."/>
            <person name="Inagaki F."/>
            <person name="Takami H."/>
        </authorList>
    </citation>
    <scope>NUCLEOTIDE SEQUENCE</scope>
    <source>
        <strain evidence="1">Expedition CK06-06</strain>
    </source>
</reference>
<dbReference type="Pfam" id="PF13729">
    <property type="entry name" value="TraF_2"/>
    <property type="match status" value="1"/>
</dbReference>
<evidence type="ECO:0000313" key="1">
    <source>
        <dbReference type="EMBL" id="GAJ14876.1"/>
    </source>
</evidence>
<sequence length="214" mass="23668">MGNAYTALADDVNAIYYNPAGLAQLDESQFTSGYGKLYWGLDDGSNLGSGFVGYAHPLYHWGTLGVGWLNFGLQGLYRENSFILSYGNTLKKKLLAGLNLKLLSKKYGKTLYTESAIDDSGNTTGERDPVFSKGYSKTGFSTDLGLLYKFNREYSLGLTLTDINQPHMDLKDNKSRVPIGIKSGFLYNSDFLTFALDTTFRNGDVNVYSGAEKW</sequence>
<proteinExistence type="predicted"/>
<comment type="caution">
    <text evidence="1">The sequence shown here is derived from an EMBL/GenBank/DDBJ whole genome shotgun (WGS) entry which is preliminary data.</text>
</comment>
<organism evidence="1">
    <name type="scientific">marine sediment metagenome</name>
    <dbReference type="NCBI Taxonomy" id="412755"/>
    <lineage>
        <taxon>unclassified sequences</taxon>
        <taxon>metagenomes</taxon>
        <taxon>ecological metagenomes</taxon>
    </lineage>
</organism>
<gene>
    <name evidence="1" type="ORF">S12H4_49822</name>
</gene>
<protein>
    <recommendedName>
        <fullName evidence="2">DUF5723 domain-containing protein</fullName>
    </recommendedName>
</protein>
<dbReference type="SUPFAM" id="SSF56935">
    <property type="entry name" value="Porins"/>
    <property type="match status" value="1"/>
</dbReference>
<feature type="non-terminal residue" evidence="1">
    <location>
        <position position="214"/>
    </location>
</feature>
<dbReference type="EMBL" id="BARW01031301">
    <property type="protein sequence ID" value="GAJ14876.1"/>
    <property type="molecule type" value="Genomic_DNA"/>
</dbReference>
<dbReference type="AlphaFoldDB" id="X1VIF9"/>
<evidence type="ECO:0008006" key="2">
    <source>
        <dbReference type="Google" id="ProtNLM"/>
    </source>
</evidence>